<dbReference type="FunFam" id="1.10.3470.10:FF:000001">
    <property type="entry name" value="Vitamin B12 ABC transporter permease BtuC"/>
    <property type="match status" value="1"/>
</dbReference>
<feature type="transmembrane region" description="Helical" evidence="8">
    <location>
        <begin position="9"/>
        <end position="28"/>
    </location>
</feature>
<accession>A0A0M9BNG9</accession>
<evidence type="ECO:0000256" key="7">
    <source>
        <dbReference type="ARBA" id="ARBA00023136"/>
    </source>
</evidence>
<evidence type="ECO:0000256" key="1">
    <source>
        <dbReference type="ARBA" id="ARBA00004651"/>
    </source>
</evidence>
<organism evidence="9 10">
    <name type="scientific">Paenibacillus xylanivorans</name>
    <dbReference type="NCBI Taxonomy" id="1705561"/>
    <lineage>
        <taxon>Bacteria</taxon>
        <taxon>Bacillati</taxon>
        <taxon>Bacillota</taxon>
        <taxon>Bacilli</taxon>
        <taxon>Bacillales</taxon>
        <taxon>Paenibacillaceae</taxon>
        <taxon>Paenibacillus</taxon>
    </lineage>
</organism>
<keyword evidence="3" id="KW-0813">Transport</keyword>
<keyword evidence="6 8" id="KW-1133">Transmembrane helix</keyword>
<comment type="similarity">
    <text evidence="2">Belongs to the binding-protein-dependent transport system permease family. FecCD subfamily.</text>
</comment>
<evidence type="ECO:0000313" key="9">
    <source>
        <dbReference type="EMBL" id="KOY15858.1"/>
    </source>
</evidence>
<dbReference type="PATRIC" id="fig|1705561.3.peg.2829"/>
<dbReference type="InterPro" id="IPR037294">
    <property type="entry name" value="ABC_BtuC-like"/>
</dbReference>
<dbReference type="GO" id="GO:0033214">
    <property type="term" value="P:siderophore-iron import into cell"/>
    <property type="evidence" value="ECO:0007669"/>
    <property type="project" value="TreeGrafter"/>
</dbReference>
<feature type="transmembrane region" description="Helical" evidence="8">
    <location>
        <begin position="65"/>
        <end position="86"/>
    </location>
</feature>
<dbReference type="CDD" id="cd06550">
    <property type="entry name" value="TM_ABC_iron-siderophores_like"/>
    <property type="match status" value="1"/>
</dbReference>
<evidence type="ECO:0000256" key="5">
    <source>
        <dbReference type="ARBA" id="ARBA00022692"/>
    </source>
</evidence>
<reference evidence="9 10" key="1">
    <citation type="submission" date="2015-08" db="EMBL/GenBank/DDBJ databases">
        <title>Draft genome sequence of cellulolytic and xylanolytic Paenibacillus sp. A59, isolated from a decaying forest soil from Patagonia, Argentina.</title>
        <authorList>
            <person name="Ghio S."/>
            <person name="Caceres A.M."/>
            <person name="Talia P."/>
            <person name="Grasso D."/>
            <person name="Campos E."/>
        </authorList>
    </citation>
    <scope>NUCLEOTIDE SEQUENCE [LARGE SCALE GENOMIC DNA]</scope>
    <source>
        <strain evidence="9 10">A59</strain>
    </source>
</reference>
<dbReference type="SUPFAM" id="SSF81345">
    <property type="entry name" value="ABC transporter involved in vitamin B12 uptake, BtuC"/>
    <property type="match status" value="1"/>
</dbReference>
<feature type="transmembrane region" description="Helical" evidence="8">
    <location>
        <begin position="201"/>
        <end position="220"/>
    </location>
</feature>
<feature type="transmembrane region" description="Helical" evidence="8">
    <location>
        <begin position="158"/>
        <end position="178"/>
    </location>
</feature>
<dbReference type="GO" id="GO:0005886">
    <property type="term" value="C:plasma membrane"/>
    <property type="evidence" value="ECO:0007669"/>
    <property type="project" value="UniProtKB-SubCell"/>
</dbReference>
<protein>
    <submittedName>
        <fullName evidence="9">Iron ABC transporter permease</fullName>
    </submittedName>
</protein>
<comment type="caution">
    <text evidence="9">The sequence shown here is derived from an EMBL/GenBank/DDBJ whole genome shotgun (WGS) entry which is preliminary data.</text>
</comment>
<evidence type="ECO:0000256" key="2">
    <source>
        <dbReference type="ARBA" id="ARBA00007935"/>
    </source>
</evidence>
<dbReference type="PANTHER" id="PTHR30472:SF23">
    <property type="entry name" value="IRON-UPTAKE SYSTEM PERMEASE PROTEIN FEUC"/>
    <property type="match status" value="1"/>
</dbReference>
<dbReference type="AlphaFoldDB" id="A0A0M9BNG9"/>
<evidence type="ECO:0000256" key="4">
    <source>
        <dbReference type="ARBA" id="ARBA00022475"/>
    </source>
</evidence>
<evidence type="ECO:0000256" key="3">
    <source>
        <dbReference type="ARBA" id="ARBA00022448"/>
    </source>
</evidence>
<gene>
    <name evidence="9" type="ORF">AMS66_14525</name>
</gene>
<keyword evidence="7 8" id="KW-0472">Membrane</keyword>
<name>A0A0M9BNG9_9BACL</name>
<sequence length="340" mass="36499">MPEPKRGRLWAVFFISAVIIATAVYISLTNGAFDISVMDVVKTLLRLDPVHEHDLVIFDFRLPRIVIALLLGLGLGIAGAVIQGIARNPLADPGMLGINAGAGTAMVLFMLLFQGSITGTGWLSIMAMPLFGLVGGLTAVVLILWFAQERGQLDSQRLILVGIAIGSGFSAITLYLSLKMNPSDFEMATVWLTGSIYNANWRYISAMIPWLVLLIPLLWAKSRVLDVMQLQEASSMGLGVDVHRERKILLLGSVGLVSACVAVSGSIGFVGLIAPHIARRLVGLHHKRVIPVSGLVGMAMVVVGDLIGKTVFAPAELPVGIVISIIGVPYFIFLLLKNRM</sequence>
<dbReference type="PANTHER" id="PTHR30472">
    <property type="entry name" value="FERRIC ENTEROBACTIN TRANSPORT SYSTEM PERMEASE PROTEIN"/>
    <property type="match status" value="1"/>
</dbReference>
<feature type="transmembrane region" description="Helical" evidence="8">
    <location>
        <begin position="248"/>
        <end position="277"/>
    </location>
</feature>
<dbReference type="Proteomes" id="UP000037688">
    <property type="component" value="Unassembled WGS sequence"/>
</dbReference>
<dbReference type="Pfam" id="PF01032">
    <property type="entry name" value="FecCD"/>
    <property type="match status" value="1"/>
</dbReference>
<dbReference type="InterPro" id="IPR000522">
    <property type="entry name" value="ABC_transptr_permease_BtuC"/>
</dbReference>
<feature type="transmembrane region" description="Helical" evidence="8">
    <location>
        <begin position="98"/>
        <end position="117"/>
    </location>
</feature>
<proteinExistence type="inferred from homology"/>
<evidence type="ECO:0000256" key="8">
    <source>
        <dbReference type="SAM" id="Phobius"/>
    </source>
</evidence>
<evidence type="ECO:0000313" key="10">
    <source>
        <dbReference type="Proteomes" id="UP000037688"/>
    </source>
</evidence>
<dbReference type="EMBL" id="LITU01000059">
    <property type="protein sequence ID" value="KOY15858.1"/>
    <property type="molecule type" value="Genomic_DNA"/>
</dbReference>
<keyword evidence="10" id="KW-1185">Reference proteome</keyword>
<evidence type="ECO:0000256" key="6">
    <source>
        <dbReference type="ARBA" id="ARBA00022989"/>
    </source>
</evidence>
<dbReference type="OrthoDB" id="9811721at2"/>
<dbReference type="GO" id="GO:0022857">
    <property type="term" value="F:transmembrane transporter activity"/>
    <property type="evidence" value="ECO:0007669"/>
    <property type="project" value="InterPro"/>
</dbReference>
<dbReference type="RefSeq" id="WP_053781462.1">
    <property type="nucleotide sequence ID" value="NZ_LITU01000059.1"/>
</dbReference>
<feature type="transmembrane region" description="Helical" evidence="8">
    <location>
        <begin position="123"/>
        <end position="146"/>
    </location>
</feature>
<dbReference type="Gene3D" id="1.10.3470.10">
    <property type="entry name" value="ABC transporter involved in vitamin B12 uptake, BtuC"/>
    <property type="match status" value="1"/>
</dbReference>
<keyword evidence="4" id="KW-1003">Cell membrane</keyword>
<feature type="transmembrane region" description="Helical" evidence="8">
    <location>
        <begin position="319"/>
        <end position="336"/>
    </location>
</feature>
<comment type="subcellular location">
    <subcellularLocation>
        <location evidence="1">Cell membrane</location>
        <topology evidence="1">Multi-pass membrane protein</topology>
    </subcellularLocation>
</comment>
<keyword evidence="5 8" id="KW-0812">Transmembrane</keyword>